<accession>A0A679ID27</accession>
<dbReference type="AlphaFoldDB" id="A0A679ID27"/>
<keyword evidence="5" id="KW-1185">Reference proteome</keyword>
<dbReference type="Pfam" id="PF01026">
    <property type="entry name" value="TatD_DNase"/>
    <property type="match status" value="1"/>
</dbReference>
<proteinExistence type="inferred from homology"/>
<dbReference type="GO" id="GO:0046872">
    <property type="term" value="F:metal ion binding"/>
    <property type="evidence" value="ECO:0007669"/>
    <property type="project" value="UniProtKB-KW"/>
</dbReference>
<evidence type="ECO:0000256" key="2">
    <source>
        <dbReference type="ARBA" id="ARBA00022723"/>
    </source>
</evidence>
<dbReference type="RefSeq" id="WP_242451484.1">
    <property type="nucleotide sequence ID" value="NZ_AP019011.1"/>
</dbReference>
<dbReference type="InterPro" id="IPR018228">
    <property type="entry name" value="DNase_TatD-rel_CS"/>
</dbReference>
<sequence>MSEAMLTWIDTHVHWDAAEFDQDRDAALVRAKLAGVTHCLNPSVSVSGVSQIQALAKASHSRNDWPTLLPAYGIHPLYIDQIQPDDLQRLEAQLRAHRPFAIGEIGLDAYTGAPDFAKQQRVFEAQLHLAATYQLPVLLHVRHAVEAVIQTLKRVQRSSQKIPGGIAHAFNGSAVQAQQLIDMGFLLGFGGGCTYEGSTRIRALAAQLPLTAIVLETDAPDMSPVWLHGQRNESNQLPLVAKTVAALRQISLTALSEATTGNVARLLGRLTNGASAR</sequence>
<dbReference type="FunFam" id="3.20.20.140:FF:000005">
    <property type="entry name" value="TatD family hydrolase"/>
    <property type="match status" value="1"/>
</dbReference>
<comment type="similarity">
    <text evidence="1">Belongs to the metallo-dependent hydrolases superfamily. TatD-type hydrolase family.</text>
</comment>
<evidence type="ECO:0000313" key="5">
    <source>
        <dbReference type="Proteomes" id="UP000463961"/>
    </source>
</evidence>
<dbReference type="InterPro" id="IPR032466">
    <property type="entry name" value="Metal_Hydrolase"/>
</dbReference>
<keyword evidence="3" id="KW-0378">Hydrolase</keyword>
<dbReference type="PROSITE" id="PS01091">
    <property type="entry name" value="TATD_3"/>
    <property type="match status" value="1"/>
</dbReference>
<dbReference type="GO" id="GO:0016788">
    <property type="term" value="F:hydrolase activity, acting on ester bonds"/>
    <property type="evidence" value="ECO:0007669"/>
    <property type="project" value="InterPro"/>
</dbReference>
<dbReference type="SUPFAM" id="SSF51556">
    <property type="entry name" value="Metallo-dependent hydrolases"/>
    <property type="match status" value="1"/>
</dbReference>
<dbReference type="InterPro" id="IPR001130">
    <property type="entry name" value="TatD-like"/>
</dbReference>
<dbReference type="PIRSF" id="PIRSF005902">
    <property type="entry name" value="DNase_TatD"/>
    <property type="match status" value="1"/>
</dbReference>
<dbReference type="CDD" id="cd01310">
    <property type="entry name" value="TatD_DNAse"/>
    <property type="match status" value="1"/>
</dbReference>
<name>A0A679ID27_9RHOO</name>
<gene>
    <name evidence="4" type="ORF">ICHIAU1_04680</name>
</gene>
<dbReference type="PANTHER" id="PTHR46124:SF2">
    <property type="entry name" value="D-AMINOACYL-TRNA DEACYLASE"/>
    <property type="match status" value="1"/>
</dbReference>
<dbReference type="PANTHER" id="PTHR46124">
    <property type="entry name" value="D-AMINOACYL-TRNA DEACYLASE"/>
    <property type="match status" value="1"/>
</dbReference>
<dbReference type="PROSITE" id="PS01090">
    <property type="entry name" value="TATD_2"/>
    <property type="match status" value="1"/>
</dbReference>
<organism evidence="4 5">
    <name type="scientific">Fluviibacter phosphoraccumulans</name>
    <dbReference type="NCBI Taxonomy" id="1751046"/>
    <lineage>
        <taxon>Bacteria</taxon>
        <taxon>Pseudomonadati</taxon>
        <taxon>Pseudomonadota</taxon>
        <taxon>Betaproteobacteria</taxon>
        <taxon>Rhodocyclales</taxon>
        <taxon>Fluviibacteraceae</taxon>
        <taxon>Fluviibacter</taxon>
    </lineage>
</organism>
<evidence type="ECO:0000256" key="1">
    <source>
        <dbReference type="ARBA" id="ARBA00009275"/>
    </source>
</evidence>
<reference evidence="5" key="1">
    <citation type="submission" date="2020-01" db="EMBL/GenBank/DDBJ databases">
        <title>Phosphoaccumulans saitamaens gen. nov., sp. nov., a polyphosphate accumulating bacterium isolated from surface river water.</title>
        <authorList>
            <person name="Watanabe K."/>
            <person name="Suda W."/>
        </authorList>
    </citation>
    <scope>NUCLEOTIDE SEQUENCE [LARGE SCALE GENOMIC DNA]</scope>
    <source>
        <strain evidence="5">ICHIAU1</strain>
    </source>
</reference>
<evidence type="ECO:0000256" key="3">
    <source>
        <dbReference type="ARBA" id="ARBA00022801"/>
    </source>
</evidence>
<protein>
    <submittedName>
        <fullName evidence="4">TatD related DNase</fullName>
    </submittedName>
</protein>
<keyword evidence="2" id="KW-0479">Metal-binding</keyword>
<dbReference type="EMBL" id="AP022345">
    <property type="protein sequence ID" value="BBU68185.1"/>
    <property type="molecule type" value="Genomic_DNA"/>
</dbReference>
<dbReference type="Gene3D" id="3.20.20.140">
    <property type="entry name" value="Metal-dependent hydrolases"/>
    <property type="match status" value="1"/>
</dbReference>
<evidence type="ECO:0000313" key="4">
    <source>
        <dbReference type="EMBL" id="BBU68185.1"/>
    </source>
</evidence>
<dbReference type="Proteomes" id="UP000463961">
    <property type="component" value="Chromosome"/>
</dbReference>